<name>A0A7S3IN61_9SPIT</name>
<reference evidence="1" key="1">
    <citation type="submission" date="2021-01" db="EMBL/GenBank/DDBJ databases">
        <authorList>
            <person name="Corre E."/>
            <person name="Pelletier E."/>
            <person name="Niang G."/>
            <person name="Scheremetjew M."/>
            <person name="Finn R."/>
            <person name="Kale V."/>
            <person name="Holt S."/>
            <person name="Cochrane G."/>
            <person name="Meng A."/>
            <person name="Brown T."/>
            <person name="Cohen L."/>
        </authorList>
    </citation>
    <scope>NUCLEOTIDE SEQUENCE</scope>
    <source>
        <strain evidence="1">S3</strain>
    </source>
</reference>
<evidence type="ECO:0000313" key="1">
    <source>
        <dbReference type="EMBL" id="CAE0328219.1"/>
    </source>
</evidence>
<dbReference type="Gene3D" id="3.30.40.10">
    <property type="entry name" value="Zinc/RING finger domain, C3HC4 (zinc finger)"/>
    <property type="match status" value="1"/>
</dbReference>
<dbReference type="AlphaFoldDB" id="A0A7S3IN61"/>
<organism evidence="1">
    <name type="scientific">Strombidium inclinatum</name>
    <dbReference type="NCBI Taxonomy" id="197538"/>
    <lineage>
        <taxon>Eukaryota</taxon>
        <taxon>Sar</taxon>
        <taxon>Alveolata</taxon>
        <taxon>Ciliophora</taxon>
        <taxon>Intramacronucleata</taxon>
        <taxon>Spirotrichea</taxon>
        <taxon>Oligotrichia</taxon>
        <taxon>Strombidiidae</taxon>
        <taxon>Strombidium</taxon>
    </lineage>
</organism>
<gene>
    <name evidence="1" type="ORF">SINC0208_LOCUS8846</name>
</gene>
<proteinExistence type="predicted"/>
<dbReference type="EMBL" id="HBIH01022137">
    <property type="protein sequence ID" value="CAE0328219.1"/>
    <property type="molecule type" value="Transcribed_RNA"/>
</dbReference>
<protein>
    <recommendedName>
        <fullName evidence="2">RING-type domain-containing protein</fullName>
    </recommendedName>
</protein>
<sequence>MIGERLKINREIRELREELNIEEENYPIRRRRTYQKTLTNQSHPPQIKGLPPKSMDLSSFDIHFVTLDSFACSNCDRRNPRQMINYPCLHCTMCWECFLSVPKATATCQVCRSGIEAAIKMHVVSHEQ</sequence>
<accession>A0A7S3IN61</accession>
<dbReference type="Pfam" id="PF13920">
    <property type="entry name" value="zf-C3HC4_3"/>
    <property type="match status" value="1"/>
</dbReference>
<dbReference type="InterPro" id="IPR013083">
    <property type="entry name" value="Znf_RING/FYVE/PHD"/>
</dbReference>
<evidence type="ECO:0008006" key="2">
    <source>
        <dbReference type="Google" id="ProtNLM"/>
    </source>
</evidence>